<protein>
    <submittedName>
        <fullName evidence="2">Uncharacterized protein</fullName>
    </submittedName>
</protein>
<sequence length="29" mass="3144">MGCGDSTGPRTAGPIFHKSDGIKQYNYEN</sequence>
<evidence type="ECO:0000256" key="1">
    <source>
        <dbReference type="SAM" id="MobiDB-lite"/>
    </source>
</evidence>
<dbReference type="Proteomes" id="UP000198393">
    <property type="component" value="Unassembled WGS sequence"/>
</dbReference>
<proteinExistence type="predicted"/>
<accession>A0A239KHB2</accession>
<name>A0A239KHB2_EKHLU</name>
<dbReference type="AlphaFoldDB" id="A0A239KHB2"/>
<gene>
    <name evidence="2" type="ORF">SAMN05421640_2636</name>
</gene>
<evidence type="ECO:0000313" key="3">
    <source>
        <dbReference type="Proteomes" id="UP000198393"/>
    </source>
</evidence>
<organism evidence="2 3">
    <name type="scientific">Ekhidna lutea</name>
    <dbReference type="NCBI Taxonomy" id="447679"/>
    <lineage>
        <taxon>Bacteria</taxon>
        <taxon>Pseudomonadati</taxon>
        <taxon>Bacteroidota</taxon>
        <taxon>Cytophagia</taxon>
        <taxon>Cytophagales</taxon>
        <taxon>Reichenbachiellaceae</taxon>
        <taxon>Ekhidna</taxon>
    </lineage>
</organism>
<evidence type="ECO:0000313" key="2">
    <source>
        <dbReference type="EMBL" id="SNT17082.1"/>
    </source>
</evidence>
<keyword evidence="3" id="KW-1185">Reference proteome</keyword>
<reference evidence="2 3" key="1">
    <citation type="submission" date="2017-06" db="EMBL/GenBank/DDBJ databases">
        <authorList>
            <person name="Kim H.J."/>
            <person name="Triplett B.A."/>
        </authorList>
    </citation>
    <scope>NUCLEOTIDE SEQUENCE [LARGE SCALE GENOMIC DNA]</scope>
    <source>
        <strain evidence="2 3">DSM 19307</strain>
    </source>
</reference>
<feature type="region of interest" description="Disordered" evidence="1">
    <location>
        <begin position="1"/>
        <end position="20"/>
    </location>
</feature>
<dbReference type="EMBL" id="FZPD01000004">
    <property type="protein sequence ID" value="SNT17082.1"/>
    <property type="molecule type" value="Genomic_DNA"/>
</dbReference>